<protein>
    <submittedName>
        <fullName evidence="3">Amidohydrolase family protein</fullName>
    </submittedName>
</protein>
<reference evidence="3 4" key="1">
    <citation type="submission" date="2020-07" db="EMBL/GenBank/DDBJ databases">
        <title>Draft whole-genome sequence of Heliobacterium chlorum DSM 3682, type strain.</title>
        <authorList>
            <person name="Kyndt J.A."/>
            <person name="Meyer T.E."/>
            <person name="Imhoff J.F."/>
        </authorList>
    </citation>
    <scope>NUCLEOTIDE SEQUENCE [LARGE SCALE GENOMIC DNA]</scope>
    <source>
        <strain evidence="3 4">DSM 3682</strain>
    </source>
</reference>
<comment type="caution">
    <text evidence="3">The sequence shown here is derived from an EMBL/GenBank/DDBJ whole genome shotgun (WGS) entry which is preliminary data.</text>
</comment>
<dbReference type="InterPro" id="IPR032465">
    <property type="entry name" value="ACMSD"/>
</dbReference>
<accession>A0ABR7T274</accession>
<organism evidence="3 4">
    <name type="scientific">Heliobacterium chlorum</name>
    <dbReference type="NCBI Taxonomy" id="2698"/>
    <lineage>
        <taxon>Bacteria</taxon>
        <taxon>Bacillati</taxon>
        <taxon>Bacillota</taxon>
        <taxon>Clostridia</taxon>
        <taxon>Eubacteriales</taxon>
        <taxon>Heliobacteriaceae</taxon>
        <taxon>Heliobacterium</taxon>
    </lineage>
</organism>
<name>A0ABR7T274_HELCL</name>
<gene>
    <name evidence="3" type="ORF">H1S01_04365</name>
</gene>
<evidence type="ECO:0000313" key="3">
    <source>
        <dbReference type="EMBL" id="MBC9783746.1"/>
    </source>
</evidence>
<dbReference type="EMBL" id="JACVHF010000002">
    <property type="protein sequence ID" value="MBC9783746.1"/>
    <property type="molecule type" value="Genomic_DNA"/>
</dbReference>
<keyword evidence="1" id="KW-0456">Lyase</keyword>
<feature type="domain" description="Amidohydrolase-related" evidence="2">
    <location>
        <begin position="3"/>
        <end position="247"/>
    </location>
</feature>
<dbReference type="Pfam" id="PF04909">
    <property type="entry name" value="Amidohydro_2"/>
    <property type="match status" value="1"/>
</dbReference>
<dbReference type="InterPro" id="IPR032466">
    <property type="entry name" value="Metal_Hydrolase"/>
</dbReference>
<proteinExistence type="predicted"/>
<dbReference type="SUPFAM" id="SSF51556">
    <property type="entry name" value="Metallo-dependent hydrolases"/>
    <property type="match status" value="1"/>
</dbReference>
<dbReference type="Proteomes" id="UP000617402">
    <property type="component" value="Unassembled WGS sequence"/>
</dbReference>
<dbReference type="Gene3D" id="3.20.20.140">
    <property type="entry name" value="Metal-dependent hydrolases"/>
    <property type="match status" value="1"/>
</dbReference>
<sequence length="251" mass="27578">MIIDGHSHLSDSDYGNIQVYLTQLEETGIDQAVLVPGGMVDVRKMTDYITGRAEPESTVPNNAYIAKACQENDRFHGFACIDPHSSDSEAHFESYLKAGFRGLKFSPLTHQFTFTSRAVADLIACCSQYGVPVYSHVLYSPGACTAKFVSLAKQYPKVNFILGHMGFGPADQEGLEAAVSLDNFFLETSTGSFLHIQESVRRAGPSKIIFGSEFPLSHPKAELEKILLLKLSDDEREKILGKNIAELIQLG</sequence>
<evidence type="ECO:0000259" key="2">
    <source>
        <dbReference type="Pfam" id="PF04909"/>
    </source>
</evidence>
<dbReference type="PANTHER" id="PTHR21240">
    <property type="entry name" value="2-AMINO-3-CARBOXYLMUCONATE-6-SEMIALDEHYDE DECARBOXYLASE"/>
    <property type="match status" value="1"/>
</dbReference>
<keyword evidence="4" id="KW-1185">Reference proteome</keyword>
<dbReference type="RefSeq" id="WP_188038879.1">
    <property type="nucleotide sequence ID" value="NZ_JACVHF010000002.1"/>
</dbReference>
<dbReference type="InterPro" id="IPR006680">
    <property type="entry name" value="Amidohydro-rel"/>
</dbReference>
<evidence type="ECO:0000313" key="4">
    <source>
        <dbReference type="Proteomes" id="UP000617402"/>
    </source>
</evidence>
<evidence type="ECO:0000256" key="1">
    <source>
        <dbReference type="ARBA" id="ARBA00023239"/>
    </source>
</evidence>